<keyword evidence="5 17" id="KW-0597">Phosphoprotein</keyword>
<dbReference type="SUPFAM" id="SSF47384">
    <property type="entry name" value="Homodimeric domain of signal transducing histidine kinase"/>
    <property type="match status" value="1"/>
</dbReference>
<gene>
    <name evidence="22" type="ORF">I6G56_02720</name>
</gene>
<dbReference type="Gene3D" id="1.10.287.130">
    <property type="match status" value="1"/>
</dbReference>
<evidence type="ECO:0000256" key="9">
    <source>
        <dbReference type="ARBA" id="ARBA00022840"/>
    </source>
</evidence>
<dbReference type="SMART" id="SM00388">
    <property type="entry name" value="HisKA"/>
    <property type="match status" value="1"/>
</dbReference>
<dbReference type="InterPro" id="IPR003594">
    <property type="entry name" value="HATPase_dom"/>
</dbReference>
<dbReference type="FunFam" id="3.30.565.10:FF:000010">
    <property type="entry name" value="Sensor histidine kinase RcsC"/>
    <property type="match status" value="1"/>
</dbReference>
<dbReference type="EC" id="2.7.13.3" evidence="3"/>
<dbReference type="GO" id="GO:0005524">
    <property type="term" value="F:ATP binding"/>
    <property type="evidence" value="ECO:0007669"/>
    <property type="project" value="UniProtKB-KW"/>
</dbReference>
<dbReference type="SMART" id="SM00448">
    <property type="entry name" value="REC"/>
    <property type="match status" value="1"/>
</dbReference>
<keyword evidence="4" id="KW-1003">Cell membrane</keyword>
<dbReference type="InterPro" id="IPR036097">
    <property type="entry name" value="HisK_dim/P_sf"/>
</dbReference>
<evidence type="ECO:0000256" key="7">
    <source>
        <dbReference type="ARBA" id="ARBA00022729"/>
    </source>
</evidence>
<evidence type="ECO:0000313" key="23">
    <source>
        <dbReference type="Proteomes" id="UP000594943"/>
    </source>
</evidence>
<dbReference type="Proteomes" id="UP000594943">
    <property type="component" value="Chromosome 1"/>
</dbReference>
<keyword evidence="11" id="KW-0902">Two-component regulatory system</keyword>
<evidence type="ECO:0000256" key="4">
    <source>
        <dbReference type="ARBA" id="ARBA00022475"/>
    </source>
</evidence>
<keyword evidence="10 18" id="KW-1133">Transmembrane helix</keyword>
<dbReference type="SUPFAM" id="SSF52172">
    <property type="entry name" value="CheY-like"/>
    <property type="match status" value="1"/>
</dbReference>
<keyword evidence="12" id="KW-0843">Virulence</keyword>
<accession>A0A7T2X058</accession>
<keyword evidence="13 18" id="KW-0472">Membrane</keyword>
<dbReference type="Pfam" id="PF00072">
    <property type="entry name" value="Response_reg"/>
    <property type="match status" value="1"/>
</dbReference>
<dbReference type="AlphaFoldDB" id="A0A7T2X058"/>
<evidence type="ECO:0000256" key="3">
    <source>
        <dbReference type="ARBA" id="ARBA00012438"/>
    </source>
</evidence>
<feature type="domain" description="Histidine kinase" evidence="19">
    <location>
        <begin position="116"/>
        <end position="337"/>
    </location>
</feature>
<evidence type="ECO:0000256" key="12">
    <source>
        <dbReference type="ARBA" id="ARBA00023026"/>
    </source>
</evidence>
<feature type="transmembrane region" description="Helical" evidence="18">
    <location>
        <begin position="48"/>
        <end position="69"/>
    </location>
</feature>
<keyword evidence="7" id="KW-0732">Signal</keyword>
<dbReference type="PROSITE" id="PS50110">
    <property type="entry name" value="RESPONSE_REGULATORY"/>
    <property type="match status" value="1"/>
</dbReference>
<evidence type="ECO:0000256" key="17">
    <source>
        <dbReference type="PROSITE-ProRule" id="PRU00169"/>
    </source>
</evidence>
<keyword evidence="6 18" id="KW-0812">Transmembrane</keyword>
<evidence type="ECO:0000256" key="15">
    <source>
        <dbReference type="ARBA" id="ARBA00070152"/>
    </source>
</evidence>
<feature type="domain" description="HPt" evidence="21">
    <location>
        <begin position="507"/>
        <end position="600"/>
    </location>
</feature>
<dbReference type="InterPro" id="IPR005467">
    <property type="entry name" value="His_kinase_dom"/>
</dbReference>
<evidence type="ECO:0000313" key="22">
    <source>
        <dbReference type="EMBL" id="QPS45478.1"/>
    </source>
</evidence>
<dbReference type="PANTHER" id="PTHR45339">
    <property type="entry name" value="HYBRID SIGNAL TRANSDUCTION HISTIDINE KINASE J"/>
    <property type="match status" value="1"/>
</dbReference>
<evidence type="ECO:0000256" key="13">
    <source>
        <dbReference type="ARBA" id="ARBA00023136"/>
    </source>
</evidence>
<comment type="subcellular location">
    <subcellularLocation>
        <location evidence="2">Cell membrane</location>
        <topology evidence="2">Multi-pass membrane protein</topology>
    </subcellularLocation>
</comment>
<dbReference type="EMBL" id="CP065686">
    <property type="protein sequence ID" value="QPS45478.1"/>
    <property type="molecule type" value="Genomic_DNA"/>
</dbReference>
<dbReference type="PRINTS" id="PR00344">
    <property type="entry name" value="BCTRLSENSOR"/>
</dbReference>
<evidence type="ECO:0000256" key="18">
    <source>
        <dbReference type="SAM" id="Phobius"/>
    </source>
</evidence>
<dbReference type="CDD" id="cd17546">
    <property type="entry name" value="REC_hyHK_CKI1_RcsC-like"/>
    <property type="match status" value="1"/>
</dbReference>
<evidence type="ECO:0000256" key="11">
    <source>
        <dbReference type="ARBA" id="ARBA00023012"/>
    </source>
</evidence>
<dbReference type="CDD" id="cd00082">
    <property type="entry name" value="HisKA"/>
    <property type="match status" value="1"/>
</dbReference>
<dbReference type="SMART" id="SM00387">
    <property type="entry name" value="HATPase_c"/>
    <property type="match status" value="1"/>
</dbReference>
<evidence type="ECO:0000256" key="5">
    <source>
        <dbReference type="ARBA" id="ARBA00022553"/>
    </source>
</evidence>
<dbReference type="GO" id="GO:0000155">
    <property type="term" value="F:phosphorelay sensor kinase activity"/>
    <property type="evidence" value="ECO:0007669"/>
    <property type="project" value="InterPro"/>
</dbReference>
<dbReference type="InterPro" id="IPR036890">
    <property type="entry name" value="HATPase_C_sf"/>
</dbReference>
<dbReference type="InterPro" id="IPR008207">
    <property type="entry name" value="Sig_transdc_His_kin_Hpt_dom"/>
</dbReference>
<evidence type="ECO:0000256" key="1">
    <source>
        <dbReference type="ARBA" id="ARBA00000085"/>
    </source>
</evidence>
<feature type="modified residue" description="4-aspartylphosphate" evidence="17">
    <location>
        <position position="405"/>
    </location>
</feature>
<dbReference type="PROSITE" id="PS50894">
    <property type="entry name" value="HPT"/>
    <property type="match status" value="1"/>
</dbReference>
<dbReference type="KEGG" id="bhg:I6G56_02720"/>
<dbReference type="CDD" id="cd16922">
    <property type="entry name" value="HATPase_EvgS-ArcB-TorS-like"/>
    <property type="match status" value="1"/>
</dbReference>
<keyword evidence="9" id="KW-0067">ATP-binding</keyword>
<evidence type="ECO:0000256" key="6">
    <source>
        <dbReference type="ARBA" id="ARBA00022692"/>
    </source>
</evidence>
<dbReference type="InterPro" id="IPR011006">
    <property type="entry name" value="CheY-like_superfamily"/>
</dbReference>
<name>A0A7T2X058_9BURK</name>
<proteinExistence type="predicted"/>
<dbReference type="InterPro" id="IPR003661">
    <property type="entry name" value="HisK_dim/P_dom"/>
</dbReference>
<dbReference type="Gene3D" id="3.30.565.10">
    <property type="entry name" value="Histidine kinase-like ATPase, C-terminal domain"/>
    <property type="match status" value="1"/>
</dbReference>
<dbReference type="SUPFAM" id="SSF55874">
    <property type="entry name" value="ATPase domain of HSP90 chaperone/DNA topoisomerase II/histidine kinase"/>
    <property type="match status" value="1"/>
</dbReference>
<dbReference type="Pfam" id="PF01627">
    <property type="entry name" value="Hpt"/>
    <property type="match status" value="1"/>
</dbReference>
<feature type="modified residue" description="Phosphohistidine" evidence="16">
    <location>
        <position position="546"/>
    </location>
</feature>
<dbReference type="PANTHER" id="PTHR45339:SF1">
    <property type="entry name" value="HYBRID SIGNAL TRANSDUCTION HISTIDINE KINASE J"/>
    <property type="match status" value="1"/>
</dbReference>
<dbReference type="Gene3D" id="1.20.120.160">
    <property type="entry name" value="HPT domain"/>
    <property type="match status" value="1"/>
</dbReference>
<dbReference type="InterPro" id="IPR004358">
    <property type="entry name" value="Sig_transdc_His_kin-like_C"/>
</dbReference>
<evidence type="ECO:0000256" key="14">
    <source>
        <dbReference type="ARBA" id="ARBA00058004"/>
    </source>
</evidence>
<dbReference type="Gene3D" id="3.40.50.2300">
    <property type="match status" value="1"/>
</dbReference>
<dbReference type="InterPro" id="IPR036641">
    <property type="entry name" value="HPT_dom_sf"/>
</dbReference>
<evidence type="ECO:0000256" key="16">
    <source>
        <dbReference type="PROSITE-ProRule" id="PRU00110"/>
    </source>
</evidence>
<evidence type="ECO:0000256" key="10">
    <source>
        <dbReference type="ARBA" id="ARBA00022989"/>
    </source>
</evidence>
<dbReference type="GO" id="GO:0005886">
    <property type="term" value="C:plasma membrane"/>
    <property type="evidence" value="ECO:0007669"/>
    <property type="project" value="UniProtKB-SubCell"/>
</dbReference>
<protein>
    <recommendedName>
        <fullName evidence="15">Virulence sensor protein BvgS</fullName>
        <ecNumber evidence="3">2.7.13.3</ecNumber>
    </recommendedName>
</protein>
<comment type="catalytic activity">
    <reaction evidence="1">
        <text>ATP + protein L-histidine = ADP + protein N-phospho-L-histidine.</text>
        <dbReference type="EC" id="2.7.13.3"/>
    </reaction>
</comment>
<feature type="domain" description="Response regulatory" evidence="20">
    <location>
        <begin position="356"/>
        <end position="475"/>
    </location>
</feature>
<dbReference type="Pfam" id="PF00512">
    <property type="entry name" value="HisKA"/>
    <property type="match status" value="1"/>
</dbReference>
<dbReference type="Pfam" id="PF02518">
    <property type="entry name" value="HATPase_c"/>
    <property type="match status" value="1"/>
</dbReference>
<organism evidence="22 23">
    <name type="scientific">Burkholderia humptydooensis</name>
    <dbReference type="NCBI Taxonomy" id="430531"/>
    <lineage>
        <taxon>Bacteria</taxon>
        <taxon>Pseudomonadati</taxon>
        <taxon>Pseudomonadota</taxon>
        <taxon>Betaproteobacteria</taxon>
        <taxon>Burkholderiales</taxon>
        <taxon>Burkholderiaceae</taxon>
        <taxon>Burkholderia</taxon>
        <taxon>pseudomallei group</taxon>
    </lineage>
</organism>
<evidence type="ECO:0000259" key="21">
    <source>
        <dbReference type="PROSITE" id="PS50894"/>
    </source>
</evidence>
<evidence type="ECO:0000259" key="19">
    <source>
        <dbReference type="PROSITE" id="PS50109"/>
    </source>
</evidence>
<evidence type="ECO:0000256" key="2">
    <source>
        <dbReference type="ARBA" id="ARBA00004651"/>
    </source>
</evidence>
<dbReference type="SUPFAM" id="SSF47226">
    <property type="entry name" value="Histidine-containing phosphotransfer domain, HPT domain"/>
    <property type="match status" value="1"/>
</dbReference>
<dbReference type="InterPro" id="IPR001789">
    <property type="entry name" value="Sig_transdc_resp-reg_receiver"/>
</dbReference>
<dbReference type="PROSITE" id="PS50109">
    <property type="entry name" value="HIS_KIN"/>
    <property type="match status" value="1"/>
</dbReference>
<evidence type="ECO:0000259" key="20">
    <source>
        <dbReference type="PROSITE" id="PS50110"/>
    </source>
</evidence>
<evidence type="ECO:0000256" key="8">
    <source>
        <dbReference type="ARBA" id="ARBA00022741"/>
    </source>
</evidence>
<comment type="function">
    <text evidence="14">Member of the two-component regulatory system BvgS/BvgA. Phosphorylates BvgA via a four-step phosphorelay in response to environmental signals.</text>
</comment>
<sequence>MLRGVIPHGLRFAVVLGAACLLLRFLPSAINAACVVAGLSVILRWRCAAASPLLCPLSITMGFALAVGLQQVWRTERMRRQEFARMRRDARLCEELRRAKEVAEAADRAKTSLLAMVSHEVRIPMNGVLGVLQLLEGSRLDAIQRRQVSIARDCAEHLVGLLDGVADYVRGGAALDAPAPVDFDPRHLIEGVVELMRTHASARQTAIDVFVDHRVPPALHADAGRLRQVLMNLLSNAVKFTERGRVGVSLTMRGRVAGAWQLEIAVEDTGIGIPEHMLTRIFDEFVQADESIGRRFGGAGLGLAVCRRIVETLGGTIAVASEYGVGSRFRVVVPVAAAVAARPPAISALPSSRRLKLLVVDDDPVNLIVIGGLLTQAGHDATPVSSADAAVAEIARGRFDAVFVDLHMPLVDGIETARRIRVQNARSQGRPEMPIVVLTADLLRARHADVADAFMSILVKPVRRDALCRVLELVAGAAEPARPPDGIGSTDMAVDLACLSEHAEALGVAAVGWLVHQFRFAGRRSLRELGEAITEQNLHRVNELSHRLASSAAALGLLRLGALAERLKQAAARHPPSDLSALLVALDIEFEHAFDALRDIAREARGARRNRQLHRFTAASSR</sequence>
<reference evidence="22 23" key="1">
    <citation type="submission" date="2020-12" db="EMBL/GenBank/DDBJ databases">
        <title>FDA dAtabase for Regulatory Grade micrObial Sequences (FDA-ARGOS): Supporting development and validation of Infectious Disease Dx tests.</title>
        <authorList>
            <person name="Nelson B."/>
            <person name="Plummer A."/>
            <person name="Tallon L."/>
            <person name="Sadzewicz L."/>
            <person name="Zhao X."/>
            <person name="Boylan J."/>
            <person name="Ott S."/>
            <person name="Bowen H."/>
            <person name="Vavikolanu K."/>
            <person name="Mehta A."/>
            <person name="Aluvathingal J."/>
            <person name="Nadendla S."/>
            <person name="Myers T."/>
            <person name="Yan Y."/>
            <person name="Sichtig H."/>
        </authorList>
    </citation>
    <scope>NUCLEOTIDE SEQUENCE [LARGE SCALE GENOMIC DNA]</scope>
    <source>
        <strain evidence="22 23">FDAARGOS_899</strain>
    </source>
</reference>
<keyword evidence="8" id="KW-0547">Nucleotide-binding</keyword>